<dbReference type="PROSITE" id="PS50043">
    <property type="entry name" value="HTH_LUXR_2"/>
    <property type="match status" value="1"/>
</dbReference>
<feature type="domain" description="HTH luxR-type" evidence="3">
    <location>
        <begin position="758"/>
        <end position="819"/>
    </location>
</feature>
<dbReference type="RefSeq" id="WP_285666925.1">
    <property type="nucleotide sequence ID" value="NZ_BSTX01000006.1"/>
</dbReference>
<dbReference type="GO" id="GO:0006355">
    <property type="term" value="P:regulation of DNA-templated transcription"/>
    <property type="evidence" value="ECO:0007669"/>
    <property type="project" value="InterPro"/>
</dbReference>
<name>A0A9W6SS67_9ACTN</name>
<dbReference type="InterPro" id="IPR000792">
    <property type="entry name" value="Tscrpt_reg_LuxR_C"/>
</dbReference>
<dbReference type="Gene3D" id="1.10.10.10">
    <property type="entry name" value="Winged helix-like DNA-binding domain superfamily/Winged helix DNA-binding domain"/>
    <property type="match status" value="1"/>
</dbReference>
<dbReference type="InterPro" id="IPR036388">
    <property type="entry name" value="WH-like_DNA-bd_sf"/>
</dbReference>
<gene>
    <name evidence="4" type="ORF">Afil01_62580</name>
</gene>
<protein>
    <submittedName>
        <fullName evidence="4">LuxR family transcriptional regulator</fullName>
    </submittedName>
</protein>
<dbReference type="Pfam" id="PF00196">
    <property type="entry name" value="GerE"/>
    <property type="match status" value="1"/>
</dbReference>
<dbReference type="InterPro" id="IPR027417">
    <property type="entry name" value="P-loop_NTPase"/>
</dbReference>
<organism evidence="4 5">
    <name type="scientific">Actinorhabdospora filicis</name>
    <dbReference type="NCBI Taxonomy" id="1785913"/>
    <lineage>
        <taxon>Bacteria</taxon>
        <taxon>Bacillati</taxon>
        <taxon>Actinomycetota</taxon>
        <taxon>Actinomycetes</taxon>
        <taxon>Micromonosporales</taxon>
        <taxon>Micromonosporaceae</taxon>
        <taxon>Actinorhabdospora</taxon>
    </lineage>
</organism>
<dbReference type="GO" id="GO:0005524">
    <property type="term" value="F:ATP binding"/>
    <property type="evidence" value="ECO:0007669"/>
    <property type="project" value="UniProtKB-KW"/>
</dbReference>
<dbReference type="AlphaFoldDB" id="A0A9W6SS67"/>
<dbReference type="GO" id="GO:0004016">
    <property type="term" value="F:adenylate cyclase activity"/>
    <property type="evidence" value="ECO:0007669"/>
    <property type="project" value="TreeGrafter"/>
</dbReference>
<keyword evidence="5" id="KW-1185">Reference proteome</keyword>
<dbReference type="Proteomes" id="UP001165079">
    <property type="component" value="Unassembled WGS sequence"/>
</dbReference>
<dbReference type="PANTHER" id="PTHR16305">
    <property type="entry name" value="TESTICULAR SOLUBLE ADENYLYL CYCLASE"/>
    <property type="match status" value="1"/>
</dbReference>
<keyword evidence="2" id="KW-0067">ATP-binding</keyword>
<dbReference type="InterPro" id="IPR016032">
    <property type="entry name" value="Sig_transdc_resp-reg_C-effctor"/>
</dbReference>
<evidence type="ECO:0000256" key="2">
    <source>
        <dbReference type="ARBA" id="ARBA00022840"/>
    </source>
</evidence>
<evidence type="ECO:0000313" key="5">
    <source>
        <dbReference type="Proteomes" id="UP001165079"/>
    </source>
</evidence>
<accession>A0A9W6SS67</accession>
<dbReference type="SUPFAM" id="SSF46894">
    <property type="entry name" value="C-terminal effector domain of the bipartite response regulators"/>
    <property type="match status" value="1"/>
</dbReference>
<dbReference type="PANTHER" id="PTHR16305:SF35">
    <property type="entry name" value="TRANSCRIPTIONAL ACTIVATOR DOMAIN"/>
    <property type="match status" value="1"/>
</dbReference>
<reference evidence="4" key="1">
    <citation type="submission" date="2023-03" db="EMBL/GenBank/DDBJ databases">
        <title>Actinorhabdospora filicis NBRC 111898.</title>
        <authorList>
            <person name="Ichikawa N."/>
            <person name="Sato H."/>
            <person name="Tonouchi N."/>
        </authorList>
    </citation>
    <scope>NUCLEOTIDE SEQUENCE</scope>
    <source>
        <strain evidence="4">NBRC 111898</strain>
    </source>
</reference>
<dbReference type="PROSITE" id="PS00622">
    <property type="entry name" value="HTH_LUXR_1"/>
    <property type="match status" value="1"/>
</dbReference>
<evidence type="ECO:0000256" key="1">
    <source>
        <dbReference type="ARBA" id="ARBA00022741"/>
    </source>
</evidence>
<dbReference type="CDD" id="cd06170">
    <property type="entry name" value="LuxR_C_like"/>
    <property type="match status" value="1"/>
</dbReference>
<dbReference type="GO" id="GO:0003677">
    <property type="term" value="F:DNA binding"/>
    <property type="evidence" value="ECO:0007669"/>
    <property type="project" value="InterPro"/>
</dbReference>
<sequence length="819" mass="84128">MTTQWPFAGREAELAALAGFLAAPGGHAVITGPAGVGKSRLAAEAVGPDARVARAAEALRGVPFGAFAHLLPAPPPQAAANPVGWALSVLDGDAAVHVDDAHLLDPASTALVRHLIDGGRVPVLLTVRDGVDPGGAVWDLVGACGGNRVALAPLTPGESTALLRAALGGRVEESTAGAMCARAGGNALMLAELVRAGRESGVLTAGDGVWRLTGELPLTTRLTALIAARLPRDPRVAAVAEYVAFAEPLAPEALTLAPGALEAAEEAGVVRMDATGLRLAHPLYGEVLRETLPPLRRRRLLRELSRALREHGPRTTADRVRLAVWSLESGEEADPVELTETAMEVWNLLDAPLAARLARRAHELGGPVAARVLLGAVHLHTGDHAAAEAIAVGAEDLAEPWRSSLVNIRACAVLFGHDDPAAADAILATAAEGAPEPADFLWPLAMYRVWRGELAAGLATLPDPGVSARLVDTAALVTASAKVSSGDLAGAVADAAAAIARWEPSPEREPTGLALLHRALAEAHAGLGDVGGLDAAVASLRATMGGGPIADAHVAVLTARSLLLRGHPGRARELLAAASRSVTGPVPLAPPAPVELVLAAVHSGLPGVAADVLATAPATPHHAATTWALADARVWASASPSSARAAAVTVARGLSGTELRGLEAAAWHTALRLGAREAREPLTRLAGDNPLLRLAVAQAAALHARDPHALLAVAAALGARGLRLYAAEAAAHAVPLLGPLDAERVRIEYGWYAGPLRVLMGPSGLTEREREVARLASLGHSSREIAAALVVSVRTVDNQLRSVYRKLGLRGRGELRGLF</sequence>
<dbReference type="SMART" id="SM00421">
    <property type="entry name" value="HTH_LUXR"/>
    <property type="match status" value="1"/>
</dbReference>
<dbReference type="SUPFAM" id="SSF52540">
    <property type="entry name" value="P-loop containing nucleoside triphosphate hydrolases"/>
    <property type="match status" value="1"/>
</dbReference>
<evidence type="ECO:0000259" key="3">
    <source>
        <dbReference type="PROSITE" id="PS50043"/>
    </source>
</evidence>
<keyword evidence="1" id="KW-0547">Nucleotide-binding</keyword>
<comment type="caution">
    <text evidence="4">The sequence shown here is derived from an EMBL/GenBank/DDBJ whole genome shotgun (WGS) entry which is preliminary data.</text>
</comment>
<evidence type="ECO:0000313" key="4">
    <source>
        <dbReference type="EMBL" id="GLZ81451.1"/>
    </source>
</evidence>
<proteinExistence type="predicted"/>
<dbReference type="GO" id="GO:0005737">
    <property type="term" value="C:cytoplasm"/>
    <property type="evidence" value="ECO:0007669"/>
    <property type="project" value="TreeGrafter"/>
</dbReference>
<dbReference type="PRINTS" id="PR00038">
    <property type="entry name" value="HTHLUXR"/>
</dbReference>
<dbReference type="EMBL" id="BSTX01000006">
    <property type="protein sequence ID" value="GLZ81451.1"/>
    <property type="molecule type" value="Genomic_DNA"/>
</dbReference>